<name>A0ABP3SUU3_9SPHN</name>
<feature type="domain" description="Spore coat protein U/FanG" evidence="1">
    <location>
        <begin position="9"/>
        <end position="109"/>
    </location>
</feature>
<gene>
    <name evidence="2" type="ORF">GCM10009102_13010</name>
</gene>
<keyword evidence="3" id="KW-1185">Reference proteome</keyword>
<comment type="caution">
    <text evidence="2">The sequence shown here is derived from an EMBL/GenBank/DDBJ whole genome shotgun (WGS) entry which is preliminary data.</text>
</comment>
<proteinExistence type="predicted"/>
<evidence type="ECO:0000313" key="2">
    <source>
        <dbReference type="EMBL" id="GAA0664860.1"/>
    </source>
</evidence>
<protein>
    <recommendedName>
        <fullName evidence="1">Spore coat protein U/FanG domain-containing protein</fullName>
    </recommendedName>
</protein>
<dbReference type="InterPro" id="IPR007893">
    <property type="entry name" value="Spore_coat_U/FanG"/>
</dbReference>
<reference evidence="3" key="1">
    <citation type="journal article" date="2019" name="Int. J. Syst. Evol. Microbiol.">
        <title>The Global Catalogue of Microorganisms (GCM) 10K type strain sequencing project: providing services to taxonomists for standard genome sequencing and annotation.</title>
        <authorList>
            <consortium name="The Broad Institute Genomics Platform"/>
            <consortium name="The Broad Institute Genome Sequencing Center for Infectious Disease"/>
            <person name="Wu L."/>
            <person name="Ma J."/>
        </authorList>
    </citation>
    <scope>NUCLEOTIDE SEQUENCE [LARGE SCALE GENOMIC DNA]</scope>
    <source>
        <strain evidence="3">JCM 14603</strain>
    </source>
</reference>
<dbReference type="Pfam" id="PF05229">
    <property type="entry name" value="SCPU"/>
    <property type="match status" value="1"/>
</dbReference>
<sequence length="295" mass="30468">MPPIVSSGGLTCSSALLVLLGSNSIKATFASLNDLKLKGSAGDIVYTASADPNGTVPLTQNKTTEYMQNNVLNALGLLGSNNGTLPVNIKLASGVRPAPGRYTDTITMTWDWRICNGISALVCVGSYETPPSPVKSDVTVTLDVTPQDMTITLTSAATWDATNGTARPLAVPGSKGRTTLAVRNPDLVALDNASVALIYKVPARTSVILDGDGTTSSTVIGFTDGSPSAGVTLSYVPGSATDDVDFSADNGVSWTYSPVAGNRASEGAITQLRFRPKGAMKAGGAFSLSFPYLLR</sequence>
<evidence type="ECO:0000259" key="1">
    <source>
        <dbReference type="Pfam" id="PF05229"/>
    </source>
</evidence>
<dbReference type="Proteomes" id="UP001500238">
    <property type="component" value="Unassembled WGS sequence"/>
</dbReference>
<evidence type="ECO:0000313" key="3">
    <source>
        <dbReference type="Proteomes" id="UP001500238"/>
    </source>
</evidence>
<accession>A0ABP3SUU3</accession>
<organism evidence="2 3">
    <name type="scientific">Sphingomonas insulae</name>
    <dbReference type="NCBI Taxonomy" id="424800"/>
    <lineage>
        <taxon>Bacteria</taxon>
        <taxon>Pseudomonadati</taxon>
        <taxon>Pseudomonadota</taxon>
        <taxon>Alphaproteobacteria</taxon>
        <taxon>Sphingomonadales</taxon>
        <taxon>Sphingomonadaceae</taxon>
        <taxon>Sphingomonas</taxon>
    </lineage>
</organism>
<dbReference type="EMBL" id="BAAAES010000007">
    <property type="protein sequence ID" value="GAA0664860.1"/>
    <property type="molecule type" value="Genomic_DNA"/>
</dbReference>